<accession>A0A1Y4N517</accession>
<dbReference type="Gene3D" id="1.10.10.10">
    <property type="entry name" value="Winged helix-like DNA-binding domain superfamily/Winged helix DNA-binding domain"/>
    <property type="match status" value="1"/>
</dbReference>
<dbReference type="AlphaFoldDB" id="A0A1Y4N517"/>
<evidence type="ECO:0000313" key="3">
    <source>
        <dbReference type="Proteomes" id="UP000196386"/>
    </source>
</evidence>
<proteinExistence type="predicted"/>
<comment type="caution">
    <text evidence="2">The sequence shown here is derived from an EMBL/GenBank/DDBJ whole genome shotgun (WGS) entry which is preliminary data.</text>
</comment>
<dbReference type="InterPro" id="IPR036388">
    <property type="entry name" value="WH-like_DNA-bd_sf"/>
</dbReference>
<protein>
    <submittedName>
        <fullName evidence="2">Helix-turn-helix domain-containing protein</fullName>
    </submittedName>
</protein>
<reference evidence="3" key="1">
    <citation type="submission" date="2017-04" db="EMBL/GenBank/DDBJ databases">
        <title>Function of individual gut microbiota members based on whole genome sequencing of pure cultures obtained from chicken caecum.</title>
        <authorList>
            <person name="Medvecky M."/>
            <person name="Cejkova D."/>
            <person name="Polansky O."/>
            <person name="Karasova D."/>
            <person name="Kubasova T."/>
            <person name="Cizek A."/>
            <person name="Rychlik I."/>
        </authorList>
    </citation>
    <scope>NUCLEOTIDE SEQUENCE [LARGE SCALE GENOMIC DNA]</scope>
    <source>
        <strain evidence="3">An175</strain>
    </source>
</reference>
<name>A0A1Y4N517_9FIRM</name>
<feature type="region of interest" description="Disordered" evidence="1">
    <location>
        <begin position="149"/>
        <end position="195"/>
    </location>
</feature>
<organism evidence="2 3">
    <name type="scientific">Anaerotruncus colihominis</name>
    <dbReference type="NCBI Taxonomy" id="169435"/>
    <lineage>
        <taxon>Bacteria</taxon>
        <taxon>Bacillati</taxon>
        <taxon>Bacillota</taxon>
        <taxon>Clostridia</taxon>
        <taxon>Eubacteriales</taxon>
        <taxon>Oscillospiraceae</taxon>
        <taxon>Anaerotruncus</taxon>
    </lineage>
</organism>
<evidence type="ECO:0000256" key="1">
    <source>
        <dbReference type="SAM" id="MobiDB-lite"/>
    </source>
</evidence>
<evidence type="ECO:0000313" key="2">
    <source>
        <dbReference type="EMBL" id="OUP71655.1"/>
    </source>
</evidence>
<sequence>MKFQQWPKRDSRKNYFLVPNEVFHIGLSHPEISIYCYLLSIEDRETYQCWPSYKTIGKALGMCENTVSKYVRSLEEKGLIRTEPTMIRSKDGRPLNGNLLYTIRPIQAAVESFYERQFRQLDEDAARQRAAERLAESARRSHQNALCAPLDEPAGMDTPSGVEGGFGPLSGAFPELPPESLPGVEENAGTKEKAG</sequence>
<dbReference type="InterPro" id="IPR036390">
    <property type="entry name" value="WH_DNA-bd_sf"/>
</dbReference>
<dbReference type="EMBL" id="NFKP01000001">
    <property type="protein sequence ID" value="OUP71655.1"/>
    <property type="molecule type" value="Genomic_DNA"/>
</dbReference>
<dbReference type="Proteomes" id="UP000196386">
    <property type="component" value="Unassembled WGS sequence"/>
</dbReference>
<dbReference type="SUPFAM" id="SSF46785">
    <property type="entry name" value="Winged helix' DNA-binding domain"/>
    <property type="match status" value="1"/>
</dbReference>
<dbReference type="Pfam" id="PF13730">
    <property type="entry name" value="HTH_36"/>
    <property type="match status" value="1"/>
</dbReference>
<gene>
    <name evidence="2" type="ORF">B5F11_00640</name>
</gene>